<dbReference type="AlphaFoldDB" id="A0AAV1UBG5"/>
<dbReference type="Proteomes" id="UP001162060">
    <property type="component" value="Unassembled WGS sequence"/>
</dbReference>
<protein>
    <submittedName>
        <fullName evidence="1">Uncharacterized protein</fullName>
    </submittedName>
</protein>
<dbReference type="EMBL" id="CAKLBY020000167">
    <property type="protein sequence ID" value="CAK7930419.1"/>
    <property type="molecule type" value="Genomic_DNA"/>
</dbReference>
<sequence>MWIPVVRLSAVHSTDEIVQSLAGDSQPAIWQAHRASLLDFVRSPHQKISFLYRSGAALHSWGGLALQVCGLTVRIRNISKYDKLYFVDLTRLPGDFPDRDIYNWFVNRISRPVLITLTFVAYELKSQSHKPCFVQHRLRKLNRVKTPSLRRVATSQKIPLDDIDDAAVKIDDSGPPIARFGSVANETTSPQFCRGERANAAIGSSFGRVITQDAGPVCKPTGLMPCLLADVPNDLSALKYLTMVDVYNTYEVLTDSGFDETHPPDVDIAVYEGQFNSVDEVTEDFELVSRFATHALMGFRTLKPKRQQLLA</sequence>
<comment type="caution">
    <text evidence="1">The sequence shown here is derived from an EMBL/GenBank/DDBJ whole genome shotgun (WGS) entry which is preliminary data.</text>
</comment>
<reference evidence="1" key="1">
    <citation type="submission" date="2024-01" db="EMBL/GenBank/DDBJ databases">
        <authorList>
            <person name="Webb A."/>
        </authorList>
    </citation>
    <scope>NUCLEOTIDE SEQUENCE</scope>
    <source>
        <strain evidence="1">Pm1</strain>
    </source>
</reference>
<evidence type="ECO:0000313" key="1">
    <source>
        <dbReference type="EMBL" id="CAK7930419.1"/>
    </source>
</evidence>
<organism evidence="1 2">
    <name type="scientific">Peronospora matthiolae</name>
    <dbReference type="NCBI Taxonomy" id="2874970"/>
    <lineage>
        <taxon>Eukaryota</taxon>
        <taxon>Sar</taxon>
        <taxon>Stramenopiles</taxon>
        <taxon>Oomycota</taxon>
        <taxon>Peronosporomycetes</taxon>
        <taxon>Peronosporales</taxon>
        <taxon>Peronosporaceae</taxon>
        <taxon>Peronospora</taxon>
    </lineage>
</organism>
<proteinExistence type="predicted"/>
<gene>
    <name evidence="1" type="ORF">PM001_LOCUS15569</name>
</gene>
<accession>A0AAV1UBG5</accession>
<name>A0AAV1UBG5_9STRA</name>
<evidence type="ECO:0000313" key="2">
    <source>
        <dbReference type="Proteomes" id="UP001162060"/>
    </source>
</evidence>